<dbReference type="EMBL" id="ML993651">
    <property type="protein sequence ID" value="KAF2158702.1"/>
    <property type="molecule type" value="Genomic_DNA"/>
</dbReference>
<evidence type="ECO:0000313" key="1">
    <source>
        <dbReference type="EMBL" id="KAF2158702.1"/>
    </source>
</evidence>
<gene>
    <name evidence="1" type="ORF">M409DRAFT_61422</name>
</gene>
<name>A0A6A6BYP5_ZASCE</name>
<dbReference type="RefSeq" id="XP_033659591.1">
    <property type="nucleotide sequence ID" value="XM_033814759.1"/>
</dbReference>
<dbReference type="AlphaFoldDB" id="A0A6A6BYP5"/>
<protein>
    <submittedName>
        <fullName evidence="1">Uncharacterized protein</fullName>
    </submittedName>
</protein>
<keyword evidence="2" id="KW-1185">Reference proteome</keyword>
<evidence type="ECO:0000313" key="2">
    <source>
        <dbReference type="Proteomes" id="UP000799537"/>
    </source>
</evidence>
<dbReference type="OrthoDB" id="2349068at2759"/>
<reference evidence="1" key="1">
    <citation type="journal article" date="2020" name="Stud. Mycol.">
        <title>101 Dothideomycetes genomes: a test case for predicting lifestyles and emergence of pathogens.</title>
        <authorList>
            <person name="Haridas S."/>
            <person name="Albert R."/>
            <person name="Binder M."/>
            <person name="Bloem J."/>
            <person name="Labutti K."/>
            <person name="Salamov A."/>
            <person name="Andreopoulos B."/>
            <person name="Baker S."/>
            <person name="Barry K."/>
            <person name="Bills G."/>
            <person name="Bluhm B."/>
            <person name="Cannon C."/>
            <person name="Castanera R."/>
            <person name="Culley D."/>
            <person name="Daum C."/>
            <person name="Ezra D."/>
            <person name="Gonzalez J."/>
            <person name="Henrissat B."/>
            <person name="Kuo A."/>
            <person name="Liang C."/>
            <person name="Lipzen A."/>
            <person name="Lutzoni F."/>
            <person name="Magnuson J."/>
            <person name="Mondo S."/>
            <person name="Nolan M."/>
            <person name="Ohm R."/>
            <person name="Pangilinan J."/>
            <person name="Park H.-J."/>
            <person name="Ramirez L."/>
            <person name="Alfaro M."/>
            <person name="Sun H."/>
            <person name="Tritt A."/>
            <person name="Yoshinaga Y."/>
            <person name="Zwiers L.-H."/>
            <person name="Turgeon B."/>
            <person name="Goodwin S."/>
            <person name="Spatafora J."/>
            <person name="Crous P."/>
            <person name="Grigoriev I."/>
        </authorList>
    </citation>
    <scope>NUCLEOTIDE SEQUENCE</scope>
    <source>
        <strain evidence="1">ATCC 36951</strain>
    </source>
</reference>
<accession>A0A6A6BYP5</accession>
<dbReference type="Proteomes" id="UP000799537">
    <property type="component" value="Unassembled WGS sequence"/>
</dbReference>
<dbReference type="GeneID" id="54568031"/>
<organism evidence="1 2">
    <name type="scientific">Zasmidium cellare ATCC 36951</name>
    <dbReference type="NCBI Taxonomy" id="1080233"/>
    <lineage>
        <taxon>Eukaryota</taxon>
        <taxon>Fungi</taxon>
        <taxon>Dikarya</taxon>
        <taxon>Ascomycota</taxon>
        <taxon>Pezizomycotina</taxon>
        <taxon>Dothideomycetes</taxon>
        <taxon>Dothideomycetidae</taxon>
        <taxon>Mycosphaerellales</taxon>
        <taxon>Mycosphaerellaceae</taxon>
        <taxon>Zasmidium</taxon>
    </lineage>
</organism>
<sequence>MPMASPFEPTAENIADVAMSDRPHEPNFDADSIIKFTNTDVRDAIEKLGGDIDFPTRAALFERINRWVTSDGQTLFEYQADALLSNDTSLPATISPSELWHQRSDEEKAYWAAYSGERTFPKYLHHLAVDHATGSLLEGLLTHSTAEKLKIGLERRLASSLSHFKLGTFSKQTTMYANRIKAAIMTNAKVSSVVSEDDLYQAPDALDLNKLSSKAPQIDIYAKVLVQALEARSKMILTETILGAPIPQDYASSIPLILQGIQNLLDKHEGMCIRGRVDSVRIDYNTTGSEIPYIAARQHTARTRGGFVPNTKYDDTKEWEACEWLLRPLFYWNRKILYRDVPGLKAKGMPNGDLIPKREIWTYAAGEEHLRLGWLPERDSLHQVFEGDWSLVTEEKVAYLMTKLRTHLDGPEINMEKLPARAKDAIWEVHHYFVDPWEEKAVWGLARRLRSCFNRKGLSAEEYVDMIEQQFFRYVRMSLRLISTLR</sequence>
<proteinExistence type="predicted"/>